<reference evidence="2 3" key="1">
    <citation type="submission" date="2017-04" db="EMBL/GenBank/DDBJ databases">
        <title>Genome Sequence of the Model Brown-Rot Fungus Postia placenta SB12.</title>
        <authorList>
            <consortium name="DOE Joint Genome Institute"/>
            <person name="Gaskell J."/>
            <person name="Kersten P."/>
            <person name="Larrondo L.F."/>
            <person name="Canessa P."/>
            <person name="Martinez D."/>
            <person name="Hibbett D."/>
            <person name="Schmoll M."/>
            <person name="Kubicek C.P."/>
            <person name="Martinez A.T."/>
            <person name="Yadav J."/>
            <person name="Master E."/>
            <person name="Magnuson J.K."/>
            <person name="James T."/>
            <person name="Yaver D."/>
            <person name="Berka R."/>
            <person name="Labutti K."/>
            <person name="Lipzen A."/>
            <person name="Aerts A."/>
            <person name="Barry K."/>
            <person name="Henrissat B."/>
            <person name="Blanchette R."/>
            <person name="Grigoriev I."/>
            <person name="Cullen D."/>
        </authorList>
    </citation>
    <scope>NUCLEOTIDE SEQUENCE [LARGE SCALE GENOMIC DNA]</scope>
    <source>
        <strain evidence="2 3">MAD-698-R-SB12</strain>
    </source>
</reference>
<name>A0A1X6N5P5_9APHY</name>
<evidence type="ECO:0000313" key="2">
    <source>
        <dbReference type="EMBL" id="OSX63941.1"/>
    </source>
</evidence>
<proteinExistence type="predicted"/>
<gene>
    <name evidence="2" type="ORF">POSPLADRAFT_1136812</name>
</gene>
<evidence type="ECO:0000313" key="3">
    <source>
        <dbReference type="Proteomes" id="UP000194127"/>
    </source>
</evidence>
<sequence length="588" mass="66053">MYETIKDVGKKHTGVEGLPAELHAFHAEGSEPWDRGDKAAKRRQGRERDVVQVQLFNRAAVDSSEIAEDGVGIQILRPPSRVLDHQAMEVYPSSTEPGRQQPQLYHAALSAELLSVCTSCQRTVKTLFAGNLRIPSFAMFMVRRGPLLCIWNTTNAIVRRLSGSRAYACCGNEDTQFALSTIFIIRHVRAYGPRASPDARFLGMRSARDGHRRLAAVAAVDVVRLPMPALCSVGWCEELYAMHGPVEYQYNTFGGFIRALRKAKRVQCHSTTAWAPRFRVEYLVYTRGQTAIERVGFRDDLTRSAMKAKPVLLRTMSEPPFYPHGSAIFLGKSMHTPREGFGEQPCLGIYHRLCITTFGLQKSVFKTAAPATCGGNMNNRNSTYNDAVNVPAWAIPKPVKEDASSSLARYMGFSSWRDPQFGRFTSIMRKLIDKYLDTRCYYKYQDEDGMKRVKKEACVKLDWLRRYQDAWPIGLYTRLRLKFLRFNERNNPHVSSKNVSGQEHDCVEEEPRTGMHAPRDIPSRSQARSFKDPAQIAQEAGFAVGKKLKVTGVVATRDAVSLNTRTKTNNAVSSSIGSGSNIQGHWNT</sequence>
<dbReference type="EMBL" id="KZ110594">
    <property type="protein sequence ID" value="OSX63941.1"/>
    <property type="molecule type" value="Genomic_DNA"/>
</dbReference>
<feature type="region of interest" description="Disordered" evidence="1">
    <location>
        <begin position="27"/>
        <end position="46"/>
    </location>
</feature>
<dbReference type="OrthoDB" id="2752979at2759"/>
<dbReference type="AlphaFoldDB" id="A0A1X6N5P5"/>
<accession>A0A1X6N5P5</accession>
<feature type="compositionally biased region" description="Basic and acidic residues" evidence="1">
    <location>
        <begin position="27"/>
        <end position="39"/>
    </location>
</feature>
<organism evidence="2 3">
    <name type="scientific">Postia placenta MAD-698-R-SB12</name>
    <dbReference type="NCBI Taxonomy" id="670580"/>
    <lineage>
        <taxon>Eukaryota</taxon>
        <taxon>Fungi</taxon>
        <taxon>Dikarya</taxon>
        <taxon>Basidiomycota</taxon>
        <taxon>Agaricomycotina</taxon>
        <taxon>Agaricomycetes</taxon>
        <taxon>Polyporales</taxon>
        <taxon>Adustoporiaceae</taxon>
        <taxon>Rhodonia</taxon>
    </lineage>
</organism>
<feature type="region of interest" description="Disordered" evidence="1">
    <location>
        <begin position="511"/>
        <end position="530"/>
    </location>
</feature>
<dbReference type="RefSeq" id="XP_024340735.1">
    <property type="nucleotide sequence ID" value="XM_024484733.1"/>
</dbReference>
<dbReference type="Proteomes" id="UP000194127">
    <property type="component" value="Unassembled WGS sequence"/>
</dbReference>
<protein>
    <submittedName>
        <fullName evidence="2">Uncharacterized protein</fullName>
    </submittedName>
</protein>
<feature type="compositionally biased region" description="Basic and acidic residues" evidence="1">
    <location>
        <begin position="511"/>
        <end position="522"/>
    </location>
</feature>
<evidence type="ECO:0000256" key="1">
    <source>
        <dbReference type="SAM" id="MobiDB-lite"/>
    </source>
</evidence>
<keyword evidence="3" id="KW-1185">Reference proteome</keyword>
<dbReference type="GeneID" id="36329682"/>